<protein>
    <submittedName>
        <fullName evidence="2">Type IV pilus assembly protein PilX</fullName>
    </submittedName>
</protein>
<evidence type="ECO:0000259" key="1">
    <source>
        <dbReference type="Pfam" id="PF14341"/>
    </source>
</evidence>
<dbReference type="Proteomes" id="UP000282378">
    <property type="component" value="Unassembled WGS sequence"/>
</dbReference>
<dbReference type="Pfam" id="PF14341">
    <property type="entry name" value="PilX_N"/>
    <property type="match status" value="1"/>
</dbReference>
<dbReference type="EMBL" id="RBNL01000534">
    <property type="protein sequence ID" value="RMM00772.1"/>
    <property type="molecule type" value="Genomic_DNA"/>
</dbReference>
<dbReference type="AlphaFoldDB" id="A0A3M3AK72"/>
<evidence type="ECO:0000313" key="2">
    <source>
        <dbReference type="EMBL" id="RMM00772.1"/>
    </source>
</evidence>
<sequence>MNGPGMNKTMRFTSTQTCTFPARQRGMVLLVSLVFLLLLTLLGISSMQNATLQEKMAGSVTVRNVSFQAAEAQLRLGESKIMESGFAMVVCNSLAACAPPVDSTTVLNPGVGTSGVNWIGTSAGMFGIQNLGTTAAPIKRPANCSGSVTMYRVTAIAIQGTSRTVLESIYANC</sequence>
<gene>
    <name evidence="2" type="ORF">APX70_03620</name>
</gene>
<name>A0A3M3AK72_PSEYM</name>
<reference evidence="2 3" key="1">
    <citation type="submission" date="2018-08" db="EMBL/GenBank/DDBJ databases">
        <title>Recombination of ecologically and evolutionarily significant loci maintains genetic cohesion in the Pseudomonas syringae species complex.</title>
        <authorList>
            <person name="Dillon M."/>
            <person name="Thakur S."/>
            <person name="Almeida R.N.D."/>
            <person name="Weir B.S."/>
            <person name="Guttman D.S."/>
        </authorList>
    </citation>
    <scope>NUCLEOTIDE SEQUENCE [LARGE SCALE GENOMIC DNA]</scope>
    <source>
        <strain evidence="2 3">88_10</strain>
    </source>
</reference>
<organism evidence="2 3">
    <name type="scientific">Pseudomonas syringae pv. maculicola</name>
    <dbReference type="NCBI Taxonomy" id="59511"/>
    <lineage>
        <taxon>Bacteria</taxon>
        <taxon>Pseudomonadati</taxon>
        <taxon>Pseudomonadota</taxon>
        <taxon>Gammaproteobacteria</taxon>
        <taxon>Pseudomonadales</taxon>
        <taxon>Pseudomonadaceae</taxon>
        <taxon>Pseudomonas</taxon>
    </lineage>
</organism>
<feature type="domain" description="Type 4 fimbrial biogenesis protein PilX N-terminal" evidence="1">
    <location>
        <begin position="25"/>
        <end position="75"/>
    </location>
</feature>
<accession>A0A3M3AK72</accession>
<dbReference type="InterPro" id="IPR025746">
    <property type="entry name" value="PilX_N_dom"/>
</dbReference>
<comment type="caution">
    <text evidence="2">The sequence shown here is derived from an EMBL/GenBank/DDBJ whole genome shotgun (WGS) entry which is preliminary data.</text>
</comment>
<proteinExistence type="predicted"/>
<evidence type="ECO:0000313" key="3">
    <source>
        <dbReference type="Proteomes" id="UP000282378"/>
    </source>
</evidence>